<dbReference type="EnsemblMetazoa" id="PPA21404.1">
    <property type="protein sequence ID" value="PPA21404.1"/>
    <property type="gene ID" value="WBGene00110958"/>
</dbReference>
<gene>
    <name evidence="1" type="primary">WBGene00110958</name>
</gene>
<name>A0A2A6BAU7_PRIPA</name>
<keyword evidence="2" id="KW-1185">Reference proteome</keyword>
<evidence type="ECO:0000313" key="2">
    <source>
        <dbReference type="Proteomes" id="UP000005239"/>
    </source>
</evidence>
<organism evidence="1 2">
    <name type="scientific">Pristionchus pacificus</name>
    <name type="common">Parasitic nematode worm</name>
    <dbReference type="NCBI Taxonomy" id="54126"/>
    <lineage>
        <taxon>Eukaryota</taxon>
        <taxon>Metazoa</taxon>
        <taxon>Ecdysozoa</taxon>
        <taxon>Nematoda</taxon>
        <taxon>Chromadorea</taxon>
        <taxon>Rhabditida</taxon>
        <taxon>Rhabditina</taxon>
        <taxon>Diplogasteromorpha</taxon>
        <taxon>Diplogasteroidea</taxon>
        <taxon>Neodiplogasteridae</taxon>
        <taxon>Pristionchus</taxon>
    </lineage>
</organism>
<evidence type="ECO:0000313" key="1">
    <source>
        <dbReference type="EnsemblMetazoa" id="PPA21404.1"/>
    </source>
</evidence>
<dbReference type="Proteomes" id="UP000005239">
    <property type="component" value="Unassembled WGS sequence"/>
</dbReference>
<proteinExistence type="predicted"/>
<reference evidence="2" key="1">
    <citation type="journal article" date="2008" name="Nat. Genet.">
        <title>The Pristionchus pacificus genome provides a unique perspective on nematode lifestyle and parasitism.</title>
        <authorList>
            <person name="Dieterich C."/>
            <person name="Clifton S.W."/>
            <person name="Schuster L.N."/>
            <person name="Chinwalla A."/>
            <person name="Delehaunty K."/>
            <person name="Dinkelacker I."/>
            <person name="Fulton L."/>
            <person name="Fulton R."/>
            <person name="Godfrey J."/>
            <person name="Minx P."/>
            <person name="Mitreva M."/>
            <person name="Roeseler W."/>
            <person name="Tian H."/>
            <person name="Witte H."/>
            <person name="Yang S.P."/>
            <person name="Wilson R.K."/>
            <person name="Sommer R.J."/>
        </authorList>
    </citation>
    <scope>NUCLEOTIDE SEQUENCE [LARGE SCALE GENOMIC DNA]</scope>
    <source>
        <strain evidence="2">PS312</strain>
    </source>
</reference>
<accession>A0A2A6BAU7</accession>
<accession>A0A8R1YFB0</accession>
<dbReference type="AlphaFoldDB" id="A0A2A6BAU7"/>
<protein>
    <submittedName>
        <fullName evidence="1">Uncharacterized protein</fullName>
    </submittedName>
</protein>
<sequence>MPLSSTPFSLPFSFSRVVVRPTPHPPSLLVRPQEMAELVDFQNGKMTTVEENSMTDAGVVVTNEIDANMLKTIRNARIIVISDTPSAHNLIILVFLYATILPPQNDGISFLFGRYFENRVNGVVTRKR</sequence>
<reference evidence="1" key="2">
    <citation type="submission" date="2022-06" db="UniProtKB">
        <authorList>
            <consortium name="EnsemblMetazoa"/>
        </authorList>
    </citation>
    <scope>IDENTIFICATION</scope>
    <source>
        <strain evidence="1">PS312</strain>
    </source>
</reference>